<evidence type="ECO:0000256" key="7">
    <source>
        <dbReference type="ARBA" id="ARBA00022490"/>
    </source>
</evidence>
<comment type="caution">
    <text evidence="19">The sequence shown here is derived from an EMBL/GenBank/DDBJ whole genome shotgun (WGS) entry which is preliminary data.</text>
</comment>
<dbReference type="Gramene" id="Psat2g118400.1">
    <property type="protein sequence ID" value="Psat2g118400.1.cds"/>
    <property type="gene ID" value="Psat2g118400"/>
</dbReference>
<sequence length="147" mass="15909">MGFTDKQEALVNSSWESFKQNLSGNSILFYTIILEKAPAAKGLFSFLKDTAGVEDSPKLQAHAEQVFGLVRDSAAQLRTKGEVVLGNATLGAIHVQKGVTDPHFVVVKEALLQTIKKASGNNWSEELNTAWEVAYDGLATAIKKAMT</sequence>
<name>A0A9D4YH00_PEA</name>
<evidence type="ECO:0000256" key="9">
    <source>
        <dbReference type="ARBA" id="ARBA00022617"/>
    </source>
</evidence>
<evidence type="ECO:0000256" key="2">
    <source>
        <dbReference type="ARBA" id="ARBA00004514"/>
    </source>
</evidence>
<evidence type="ECO:0000256" key="4">
    <source>
        <dbReference type="ARBA" id="ARBA00011245"/>
    </source>
</evidence>
<gene>
    <name evidence="19" type="ORF">KIW84_023501</name>
</gene>
<evidence type="ECO:0000313" key="20">
    <source>
        <dbReference type="Proteomes" id="UP001058974"/>
    </source>
</evidence>
<evidence type="ECO:0000256" key="5">
    <source>
        <dbReference type="ARBA" id="ARBA00022448"/>
    </source>
</evidence>
<keyword evidence="13" id="KW-0944">Nitration</keyword>
<dbReference type="InterPro" id="IPR009050">
    <property type="entry name" value="Globin-like_sf"/>
</dbReference>
<dbReference type="PROSITE" id="PS01033">
    <property type="entry name" value="GLOBIN"/>
    <property type="match status" value="1"/>
</dbReference>
<evidence type="ECO:0000256" key="17">
    <source>
        <dbReference type="RuleBase" id="RU000625"/>
    </source>
</evidence>
<dbReference type="Gramene" id="Psat02G0350100-T1">
    <property type="protein sequence ID" value="KAI5437410.1"/>
    <property type="gene ID" value="KIW84_023501"/>
</dbReference>
<evidence type="ECO:0000256" key="16">
    <source>
        <dbReference type="ARBA" id="ARBA00045825"/>
    </source>
</evidence>
<keyword evidence="8" id="KW-0597">Phosphoprotein</keyword>
<keyword evidence="5" id="KW-0813">Transport</keyword>
<dbReference type="InterPro" id="IPR012292">
    <property type="entry name" value="Globin/Proto"/>
</dbReference>
<evidence type="ECO:0000256" key="14">
    <source>
        <dbReference type="ARBA" id="ARBA00023231"/>
    </source>
</evidence>
<comment type="similarity">
    <text evidence="3 17">Belongs to the plant globin family.</text>
</comment>
<accession>A0A9D4YH00</accession>
<dbReference type="AlphaFoldDB" id="A0A9D4YH00"/>
<dbReference type="GO" id="GO:0009737">
    <property type="term" value="P:response to abscisic acid"/>
    <property type="evidence" value="ECO:0007669"/>
    <property type="project" value="UniProtKB-ARBA"/>
</dbReference>
<organism evidence="19 20">
    <name type="scientific">Pisum sativum</name>
    <name type="common">Garden pea</name>
    <name type="synonym">Lathyrus oleraceus</name>
    <dbReference type="NCBI Taxonomy" id="3888"/>
    <lineage>
        <taxon>Eukaryota</taxon>
        <taxon>Viridiplantae</taxon>
        <taxon>Streptophyta</taxon>
        <taxon>Embryophyta</taxon>
        <taxon>Tracheophyta</taxon>
        <taxon>Spermatophyta</taxon>
        <taxon>Magnoliopsida</taxon>
        <taxon>eudicotyledons</taxon>
        <taxon>Gunneridae</taxon>
        <taxon>Pentapetalae</taxon>
        <taxon>rosids</taxon>
        <taxon>fabids</taxon>
        <taxon>Fabales</taxon>
        <taxon>Fabaceae</taxon>
        <taxon>Papilionoideae</taxon>
        <taxon>50 kb inversion clade</taxon>
        <taxon>NPAAA clade</taxon>
        <taxon>Hologalegina</taxon>
        <taxon>IRL clade</taxon>
        <taxon>Fabeae</taxon>
        <taxon>Lathyrus</taxon>
    </lineage>
</organism>
<feature type="domain" description="Globin" evidence="18">
    <location>
        <begin position="2"/>
        <end position="147"/>
    </location>
</feature>
<comment type="subcellular location">
    <subcellularLocation>
        <location evidence="2">Cytoplasm</location>
        <location evidence="2">Cytosol</location>
    </subcellularLocation>
    <subcellularLocation>
        <location evidence="1">Nucleus</location>
    </subcellularLocation>
</comment>
<keyword evidence="20" id="KW-1185">Reference proteome</keyword>
<dbReference type="GO" id="GO:0046872">
    <property type="term" value="F:metal ion binding"/>
    <property type="evidence" value="ECO:0007669"/>
    <property type="project" value="UniProtKB-KW"/>
</dbReference>
<reference evidence="19 20" key="1">
    <citation type="journal article" date="2022" name="Nat. Genet.">
        <title>Improved pea reference genome and pan-genome highlight genomic features and evolutionary characteristics.</title>
        <authorList>
            <person name="Yang T."/>
            <person name="Liu R."/>
            <person name="Luo Y."/>
            <person name="Hu S."/>
            <person name="Wang D."/>
            <person name="Wang C."/>
            <person name="Pandey M.K."/>
            <person name="Ge S."/>
            <person name="Xu Q."/>
            <person name="Li N."/>
            <person name="Li G."/>
            <person name="Huang Y."/>
            <person name="Saxena R.K."/>
            <person name="Ji Y."/>
            <person name="Li M."/>
            <person name="Yan X."/>
            <person name="He Y."/>
            <person name="Liu Y."/>
            <person name="Wang X."/>
            <person name="Xiang C."/>
            <person name="Varshney R.K."/>
            <person name="Ding H."/>
            <person name="Gao S."/>
            <person name="Zong X."/>
        </authorList>
    </citation>
    <scope>NUCLEOTIDE SEQUENCE [LARGE SCALE GENOMIC DNA]</scope>
    <source>
        <strain evidence="19 20">cv. Zhongwan 6</strain>
    </source>
</reference>
<proteinExistence type="inferred from homology"/>
<evidence type="ECO:0000256" key="1">
    <source>
        <dbReference type="ARBA" id="ARBA00004123"/>
    </source>
</evidence>
<dbReference type="PANTHER" id="PTHR22924">
    <property type="entry name" value="LEGHEMOGLOBIN-RELATED"/>
    <property type="match status" value="1"/>
</dbReference>
<evidence type="ECO:0000256" key="13">
    <source>
        <dbReference type="ARBA" id="ARBA00023074"/>
    </source>
</evidence>
<keyword evidence="10" id="KW-0561">Oxygen transport</keyword>
<dbReference type="InterPro" id="IPR000971">
    <property type="entry name" value="Globin"/>
</dbReference>
<dbReference type="GO" id="GO:0019825">
    <property type="term" value="F:oxygen binding"/>
    <property type="evidence" value="ECO:0007669"/>
    <property type="project" value="InterPro"/>
</dbReference>
<keyword evidence="11 17" id="KW-0479">Metal-binding</keyword>
<dbReference type="GO" id="GO:0020037">
    <property type="term" value="F:heme binding"/>
    <property type="evidence" value="ECO:0007669"/>
    <property type="project" value="InterPro"/>
</dbReference>
<evidence type="ECO:0000256" key="10">
    <source>
        <dbReference type="ARBA" id="ARBA00022621"/>
    </source>
</evidence>
<evidence type="ECO:0000256" key="6">
    <source>
        <dbReference type="ARBA" id="ARBA00022458"/>
    </source>
</evidence>
<keyword evidence="9 17" id="KW-0349">Heme</keyword>
<evidence type="ECO:0000256" key="11">
    <source>
        <dbReference type="ARBA" id="ARBA00022723"/>
    </source>
</evidence>
<dbReference type="Pfam" id="PF00042">
    <property type="entry name" value="Globin"/>
    <property type="match status" value="1"/>
</dbReference>
<keyword evidence="7" id="KW-0963">Cytoplasm</keyword>
<dbReference type="PANTHER" id="PTHR22924:SF92">
    <property type="entry name" value="NON-SYMBIOTIC HEMOGLOBIN 2"/>
    <property type="match status" value="1"/>
</dbReference>
<keyword evidence="14" id="KW-0535">Nitrogen fixation</keyword>
<dbReference type="GO" id="GO:0005829">
    <property type="term" value="C:cytosol"/>
    <property type="evidence" value="ECO:0007669"/>
    <property type="project" value="UniProtKB-SubCell"/>
</dbReference>
<dbReference type="EMBL" id="JAMSHJ010000002">
    <property type="protein sequence ID" value="KAI5437410.1"/>
    <property type="molecule type" value="Genomic_DNA"/>
</dbReference>
<comment type="subunit">
    <text evidence="4">Monomer.</text>
</comment>
<comment type="function">
    <text evidence="16">Leghemoglobin that reversibly binds oxygen O(2) through a pentacoordinated heme iron. In root nodules, facilitates the diffusion of oxygen to the bacteroids while preventing the bacterial nitrogenase from being inactivated by buffering dioxygen, nitric oxide and carbon monoxide, and promoting the formation of reactive oxygen species (ROS, e.g. H(2)O(2)). This role is essential for symbiotic nitrogen fixation (SNF).</text>
</comment>
<dbReference type="GO" id="GO:0009877">
    <property type="term" value="P:nodulation"/>
    <property type="evidence" value="ECO:0007669"/>
    <property type="project" value="UniProtKB-KW"/>
</dbReference>
<keyword evidence="6" id="KW-0536">Nodulation</keyword>
<evidence type="ECO:0000256" key="12">
    <source>
        <dbReference type="ARBA" id="ARBA00023004"/>
    </source>
</evidence>
<evidence type="ECO:0000256" key="15">
    <source>
        <dbReference type="ARBA" id="ARBA00023242"/>
    </source>
</evidence>
<dbReference type="Gramene" id="PSAT_LOCUS8939_t1">
    <property type="protein sequence ID" value="CAL5188779.1"/>
    <property type="gene ID" value="PSAT_LOCUS8939"/>
</dbReference>
<dbReference type="SUPFAM" id="SSF46458">
    <property type="entry name" value="Globin-like"/>
    <property type="match status" value="1"/>
</dbReference>
<evidence type="ECO:0000259" key="18">
    <source>
        <dbReference type="PROSITE" id="PS01033"/>
    </source>
</evidence>
<dbReference type="Proteomes" id="UP001058974">
    <property type="component" value="Chromosome 2"/>
</dbReference>
<evidence type="ECO:0000256" key="8">
    <source>
        <dbReference type="ARBA" id="ARBA00022553"/>
    </source>
</evidence>
<dbReference type="PROSITE" id="PS00208">
    <property type="entry name" value="PLANT_GLOBIN"/>
    <property type="match status" value="1"/>
</dbReference>
<keyword evidence="15" id="KW-0539">Nucleus</keyword>
<evidence type="ECO:0000313" key="19">
    <source>
        <dbReference type="EMBL" id="KAI5437410.1"/>
    </source>
</evidence>
<keyword evidence="12 17" id="KW-0408">Iron</keyword>
<dbReference type="OrthoDB" id="2012505at2759"/>
<evidence type="ECO:0000256" key="3">
    <source>
        <dbReference type="ARBA" id="ARBA00007609"/>
    </source>
</evidence>
<dbReference type="GO" id="GO:0005634">
    <property type="term" value="C:nucleus"/>
    <property type="evidence" value="ECO:0007669"/>
    <property type="project" value="UniProtKB-SubCell"/>
</dbReference>
<protein>
    <recommendedName>
        <fullName evidence="18">Globin domain-containing protein</fullName>
    </recommendedName>
</protein>
<dbReference type="PRINTS" id="PR00188">
    <property type="entry name" value="PLANTGLOBIN"/>
</dbReference>
<dbReference type="InterPro" id="IPR001032">
    <property type="entry name" value="Leghaemoglobin-like"/>
</dbReference>
<dbReference type="Gene3D" id="1.10.490.10">
    <property type="entry name" value="Globins"/>
    <property type="match status" value="1"/>
</dbReference>
<dbReference type="GO" id="GO:0005344">
    <property type="term" value="F:oxygen carrier activity"/>
    <property type="evidence" value="ECO:0007669"/>
    <property type="project" value="UniProtKB-KW"/>
</dbReference>
<dbReference type="InterPro" id="IPR019824">
    <property type="entry name" value="Leghaemoglobin_Fe_BS"/>
</dbReference>